<dbReference type="VEuPathDB" id="FungiDB:PV08_06064"/>
<dbReference type="PANTHER" id="PTHR12918:SF1">
    <property type="entry name" value="CYSTEINE DIOXYGENASE TYPE 1"/>
    <property type="match status" value="1"/>
</dbReference>
<evidence type="ECO:0000256" key="6">
    <source>
        <dbReference type="ARBA" id="ARBA00022964"/>
    </source>
</evidence>
<dbReference type="Gene3D" id="2.60.120.10">
    <property type="entry name" value="Jelly Rolls"/>
    <property type="match status" value="1"/>
</dbReference>
<sequence length="244" mass="27024">MLSYPVTVMGNEHHMVDAFGPKAGATQSSRRDDNSNEFHRLVRALSDVLGPSSGINSEDVDENDLIRLMEEYDSQEGDWCRYAFSDPSRNYTRNLVDEGNGKSNLLLLVWNPCKASPIHDHADAHCVMKVLKGTLKETLYSVPPGQSESDSSSPGAATPPQIVKETLYHENQVTYISDKIGVHKISNPSLTEVAISLHLYTPPHAAHYGFNIFDEKTGKPTHIQQAGFFSDRGTVIEKCKFGSF</sequence>
<feature type="cross-link" description="3'-(S-cysteinyl)-tyrosine (Cys-Tyr)" evidence="10">
    <location>
        <begin position="126"/>
        <end position="200"/>
    </location>
</feature>
<dbReference type="PANTHER" id="PTHR12918">
    <property type="entry name" value="CYSTEINE DIOXYGENASE"/>
    <property type="match status" value="1"/>
</dbReference>
<evidence type="ECO:0000313" key="14">
    <source>
        <dbReference type="Proteomes" id="UP000053328"/>
    </source>
</evidence>
<dbReference type="Proteomes" id="UP000053328">
    <property type="component" value="Unassembled WGS sequence"/>
</dbReference>
<dbReference type="OrthoDB" id="543511at2759"/>
<dbReference type="EMBL" id="KN847495">
    <property type="protein sequence ID" value="KIW16013.1"/>
    <property type="molecule type" value="Genomic_DNA"/>
</dbReference>
<evidence type="ECO:0000256" key="10">
    <source>
        <dbReference type="PIRSR" id="PIRSR610300-50"/>
    </source>
</evidence>
<dbReference type="SUPFAM" id="SSF51182">
    <property type="entry name" value="RmlC-like cupins"/>
    <property type="match status" value="1"/>
</dbReference>
<feature type="binding site" evidence="11">
    <location>
        <position position="121"/>
    </location>
    <ligand>
        <name>Fe cation</name>
        <dbReference type="ChEBI" id="CHEBI:24875"/>
        <note>catalytic</note>
    </ligand>
</feature>
<dbReference type="FunFam" id="2.60.120.10:FF:000189">
    <property type="entry name" value="Cysteine dioxygenase"/>
    <property type="match status" value="1"/>
</dbReference>
<dbReference type="InterPro" id="IPR010300">
    <property type="entry name" value="CDO_1"/>
</dbReference>
<accession>A0A0D2BAQ4</accession>
<evidence type="ECO:0000256" key="9">
    <source>
        <dbReference type="ARBA" id="ARBA00070673"/>
    </source>
</evidence>
<dbReference type="HOGENOM" id="CLU_079443_4_1_1"/>
<dbReference type="Pfam" id="PF05995">
    <property type="entry name" value="CDO_I"/>
    <property type="match status" value="1"/>
</dbReference>
<keyword evidence="6 12" id="KW-0223">Dioxygenase</keyword>
<dbReference type="AlphaFoldDB" id="A0A0D2BAQ4"/>
<organism evidence="13 14">
    <name type="scientific">Exophiala spinifera</name>
    <dbReference type="NCBI Taxonomy" id="91928"/>
    <lineage>
        <taxon>Eukaryota</taxon>
        <taxon>Fungi</taxon>
        <taxon>Dikarya</taxon>
        <taxon>Ascomycota</taxon>
        <taxon>Pezizomycotina</taxon>
        <taxon>Eurotiomycetes</taxon>
        <taxon>Chaetothyriomycetidae</taxon>
        <taxon>Chaetothyriales</taxon>
        <taxon>Herpotrichiellaceae</taxon>
        <taxon>Exophiala</taxon>
    </lineage>
</organism>
<dbReference type="EC" id="1.13.11.20" evidence="3 12"/>
<evidence type="ECO:0000256" key="12">
    <source>
        <dbReference type="RuleBase" id="RU366010"/>
    </source>
</evidence>
<feature type="binding site" evidence="11">
    <location>
        <position position="183"/>
    </location>
    <ligand>
        <name>Fe cation</name>
        <dbReference type="ChEBI" id="CHEBI:24875"/>
        <note>catalytic</note>
    </ligand>
</feature>
<keyword evidence="5 10" id="KW-0883">Thioether bond</keyword>
<evidence type="ECO:0000256" key="11">
    <source>
        <dbReference type="PIRSR" id="PIRSR610300-51"/>
    </source>
</evidence>
<comment type="similarity">
    <text evidence="2 12">Belongs to the cysteine dioxygenase family.</text>
</comment>
<dbReference type="InterPro" id="IPR014710">
    <property type="entry name" value="RmlC-like_jellyroll"/>
</dbReference>
<dbReference type="GO" id="GO:0017172">
    <property type="term" value="F:cysteine dioxygenase activity"/>
    <property type="evidence" value="ECO:0007669"/>
    <property type="project" value="UniProtKB-UniRule"/>
</dbReference>
<keyword evidence="8 11" id="KW-0408">Iron</keyword>
<dbReference type="GeneID" id="27333147"/>
<feature type="binding site" evidence="11">
    <location>
        <position position="119"/>
    </location>
    <ligand>
        <name>Fe cation</name>
        <dbReference type="ChEBI" id="CHEBI:24875"/>
        <note>catalytic</note>
    </ligand>
</feature>
<name>A0A0D2BAQ4_9EURO</name>
<reference evidence="13 14" key="1">
    <citation type="submission" date="2015-01" db="EMBL/GenBank/DDBJ databases">
        <title>The Genome Sequence of Exophiala spinifera CBS89968.</title>
        <authorList>
            <consortium name="The Broad Institute Genomics Platform"/>
            <person name="Cuomo C."/>
            <person name="de Hoog S."/>
            <person name="Gorbushina A."/>
            <person name="Stielow B."/>
            <person name="Teixiera M."/>
            <person name="Abouelleil A."/>
            <person name="Chapman S.B."/>
            <person name="Priest M."/>
            <person name="Young S.K."/>
            <person name="Wortman J."/>
            <person name="Nusbaum C."/>
            <person name="Birren B."/>
        </authorList>
    </citation>
    <scope>NUCLEOTIDE SEQUENCE [LARGE SCALE GENOMIC DNA]</scope>
    <source>
        <strain evidence="13 14">CBS 89968</strain>
    </source>
</reference>
<evidence type="ECO:0000256" key="8">
    <source>
        <dbReference type="ARBA" id="ARBA00023004"/>
    </source>
</evidence>
<keyword evidence="14" id="KW-1185">Reference proteome</keyword>
<evidence type="ECO:0000313" key="13">
    <source>
        <dbReference type="EMBL" id="KIW16013.1"/>
    </source>
</evidence>
<evidence type="ECO:0000256" key="1">
    <source>
        <dbReference type="ARBA" id="ARBA00000629"/>
    </source>
</evidence>
<evidence type="ECO:0000256" key="3">
    <source>
        <dbReference type="ARBA" id="ARBA00013133"/>
    </source>
</evidence>
<evidence type="ECO:0000256" key="7">
    <source>
        <dbReference type="ARBA" id="ARBA00023002"/>
    </source>
</evidence>
<evidence type="ECO:0000256" key="4">
    <source>
        <dbReference type="ARBA" id="ARBA00022723"/>
    </source>
</evidence>
<dbReference type="STRING" id="91928.A0A0D2BAQ4"/>
<keyword evidence="4 11" id="KW-0479">Metal-binding</keyword>
<dbReference type="CDD" id="cd10548">
    <property type="entry name" value="cupin_CDO"/>
    <property type="match status" value="1"/>
</dbReference>
<keyword evidence="7 12" id="KW-0560">Oxidoreductase</keyword>
<dbReference type="GO" id="GO:0008198">
    <property type="term" value="F:ferrous iron binding"/>
    <property type="evidence" value="ECO:0007669"/>
    <property type="project" value="TreeGrafter"/>
</dbReference>
<dbReference type="RefSeq" id="XP_016236229.1">
    <property type="nucleotide sequence ID" value="XM_016380402.1"/>
</dbReference>
<comment type="catalytic activity">
    <reaction evidence="1 12">
        <text>L-cysteine + O2 = 3-sulfino-L-alanine + H(+)</text>
        <dbReference type="Rhea" id="RHEA:20441"/>
        <dbReference type="ChEBI" id="CHEBI:15378"/>
        <dbReference type="ChEBI" id="CHEBI:15379"/>
        <dbReference type="ChEBI" id="CHEBI:35235"/>
        <dbReference type="ChEBI" id="CHEBI:61085"/>
        <dbReference type="EC" id="1.13.11.20"/>
    </reaction>
</comment>
<comment type="cofactor">
    <cofactor evidence="12">
        <name>Fe cation</name>
        <dbReference type="ChEBI" id="CHEBI:24875"/>
    </cofactor>
    <text evidence="12">Binds 1 Fe cation per subunit.</text>
</comment>
<proteinExistence type="inferred from homology"/>
<dbReference type="InterPro" id="IPR011051">
    <property type="entry name" value="RmlC_Cupin_sf"/>
</dbReference>
<evidence type="ECO:0000256" key="5">
    <source>
        <dbReference type="ARBA" id="ARBA00022784"/>
    </source>
</evidence>
<gene>
    <name evidence="13" type="ORF">PV08_06064</name>
</gene>
<protein>
    <recommendedName>
        <fullName evidence="9 12">Cysteine dioxygenase</fullName>
        <ecNumber evidence="3 12">1.13.11.20</ecNumber>
    </recommendedName>
</protein>
<evidence type="ECO:0000256" key="2">
    <source>
        <dbReference type="ARBA" id="ARBA00006622"/>
    </source>
</evidence>
<dbReference type="GO" id="GO:0019448">
    <property type="term" value="P:L-cysteine catabolic process"/>
    <property type="evidence" value="ECO:0007669"/>
    <property type="project" value="TreeGrafter"/>
</dbReference>